<accession>A0ABV1I447</accession>
<dbReference type="EMBL" id="JBBMFC010000035">
    <property type="protein sequence ID" value="MEQ2579960.1"/>
    <property type="molecule type" value="Genomic_DNA"/>
</dbReference>
<evidence type="ECO:0000313" key="2">
    <source>
        <dbReference type="EMBL" id="MEQ2579960.1"/>
    </source>
</evidence>
<gene>
    <name evidence="2" type="ORF">WMO62_14190</name>
</gene>
<comment type="similarity">
    <text evidence="1">Belongs to the MecA family.</text>
</comment>
<dbReference type="Proteomes" id="UP001470288">
    <property type="component" value="Unassembled WGS sequence"/>
</dbReference>
<evidence type="ECO:0000313" key="3">
    <source>
        <dbReference type="Proteomes" id="UP001470288"/>
    </source>
</evidence>
<organism evidence="2 3">
    <name type="scientific">Hominiventricola aquisgranensis</name>
    <dbReference type="NCBI Taxonomy" id="3133164"/>
    <lineage>
        <taxon>Bacteria</taxon>
        <taxon>Bacillati</taxon>
        <taxon>Bacillota</taxon>
        <taxon>Clostridia</taxon>
        <taxon>Lachnospirales</taxon>
        <taxon>Lachnospiraceae</taxon>
        <taxon>Hominiventricola</taxon>
    </lineage>
</organism>
<evidence type="ECO:0000256" key="1">
    <source>
        <dbReference type="ARBA" id="ARBA00005397"/>
    </source>
</evidence>
<dbReference type="Pfam" id="PF05389">
    <property type="entry name" value="MecA"/>
    <property type="match status" value="1"/>
</dbReference>
<sequence>MKIEKINENKIRCFLTRDDLENRHIKLSEIAYGTEKARSLFRDMMEQASSQFGFEADNIPLMVEAIPMSNECIILDITKVADPEELDTRFSRFSPASPDLLDDSQKDMIPDGADEVLDLFQKLLEHRLKNTPTEKRDQQAEVLANELDMHKSYLFHRMNPILDVARILSGHYHGENSLYKNPETGDYYLLVSKSDHKPEEFNKVCNILSEYGTSAKYSPSGEAYMKEHYTLLMEHCALQQLALI</sequence>
<dbReference type="Gene3D" id="3.30.70.1950">
    <property type="match status" value="1"/>
</dbReference>
<dbReference type="InterPro" id="IPR038471">
    <property type="entry name" value="MecA_C_sf"/>
</dbReference>
<proteinExistence type="inferred from homology"/>
<dbReference type="InterPro" id="IPR008681">
    <property type="entry name" value="Neg-reg_MecA"/>
</dbReference>
<dbReference type="PANTHER" id="PTHR39161:SF2">
    <property type="entry name" value="ADAPTER PROTEIN MECA 2"/>
    <property type="match status" value="1"/>
</dbReference>
<dbReference type="PANTHER" id="PTHR39161">
    <property type="entry name" value="ADAPTER PROTEIN MECA"/>
    <property type="match status" value="1"/>
</dbReference>
<reference evidence="2 3" key="1">
    <citation type="submission" date="2024-03" db="EMBL/GenBank/DDBJ databases">
        <title>Human intestinal bacterial collection.</title>
        <authorList>
            <person name="Pauvert C."/>
            <person name="Hitch T.C.A."/>
            <person name="Clavel T."/>
        </authorList>
    </citation>
    <scope>NUCLEOTIDE SEQUENCE [LARGE SCALE GENOMIC DNA]</scope>
    <source>
        <strain evidence="2 3">CLA-AA-H78B</strain>
    </source>
</reference>
<keyword evidence="3" id="KW-1185">Reference proteome</keyword>
<comment type="caution">
    <text evidence="2">The sequence shown here is derived from an EMBL/GenBank/DDBJ whole genome shotgun (WGS) entry which is preliminary data.</text>
</comment>
<dbReference type="RefSeq" id="WP_178755610.1">
    <property type="nucleotide sequence ID" value="NZ_JBBMFC010000035.1"/>
</dbReference>
<name>A0ABV1I447_9FIRM</name>
<protein>
    <submittedName>
        <fullName evidence="2">Adaptor protein MecA</fullName>
    </submittedName>
</protein>